<sequence length="180" mass="19037">MLKKKTIQPLVDDRPKPPRNGGAVDHIAAATGVPVLVLGVVQLVAPDWVAPFTGIEPGTGATILGVLWASLGGLLTIAGIIRTRVVTIFAAEFVLIAALAALGVTLVTNPEFIPLLLHGAMAFFGLLSSGFARLTDKADLKRELRLMREQASLGRETRETIPGDQPGLKSITPTSENRSE</sequence>
<dbReference type="EMBL" id="JAQQXQ010000002">
    <property type="protein sequence ID" value="MDC8753839.1"/>
    <property type="molecule type" value="Genomic_DNA"/>
</dbReference>
<comment type="caution">
    <text evidence="3">The sequence shown here is derived from an EMBL/GenBank/DDBJ whole genome shotgun (WGS) entry which is preliminary data.</text>
</comment>
<name>A0ABT5JMW6_9SPHN</name>
<reference evidence="3 4" key="1">
    <citation type="submission" date="2022-10" db="EMBL/GenBank/DDBJ databases">
        <title>Erythrobacter sp. sf7 Genome sequencing.</title>
        <authorList>
            <person name="Park S."/>
        </authorList>
    </citation>
    <scope>NUCLEOTIDE SEQUENCE [LARGE SCALE GENOMIC DNA]</scope>
    <source>
        <strain evidence="4">sf7</strain>
    </source>
</reference>
<proteinExistence type="predicted"/>
<feature type="transmembrane region" description="Helical" evidence="2">
    <location>
        <begin position="21"/>
        <end position="41"/>
    </location>
</feature>
<feature type="transmembrane region" description="Helical" evidence="2">
    <location>
        <begin position="61"/>
        <end position="81"/>
    </location>
</feature>
<evidence type="ECO:0000256" key="1">
    <source>
        <dbReference type="SAM" id="MobiDB-lite"/>
    </source>
</evidence>
<evidence type="ECO:0000313" key="4">
    <source>
        <dbReference type="Proteomes" id="UP001216558"/>
    </source>
</evidence>
<accession>A0ABT5JMW6</accession>
<feature type="transmembrane region" description="Helical" evidence="2">
    <location>
        <begin position="112"/>
        <end position="132"/>
    </location>
</feature>
<protein>
    <submittedName>
        <fullName evidence="3">Uncharacterized protein</fullName>
    </submittedName>
</protein>
<feature type="region of interest" description="Disordered" evidence="1">
    <location>
        <begin position="153"/>
        <end position="180"/>
    </location>
</feature>
<keyword evidence="2" id="KW-1133">Transmembrane helix</keyword>
<dbReference type="RefSeq" id="WP_273676465.1">
    <property type="nucleotide sequence ID" value="NZ_JAQQXQ010000002.1"/>
</dbReference>
<keyword evidence="2" id="KW-0812">Transmembrane</keyword>
<gene>
    <name evidence="3" type="ORF">OIK40_04190</name>
</gene>
<dbReference type="Proteomes" id="UP001216558">
    <property type="component" value="Unassembled WGS sequence"/>
</dbReference>
<keyword evidence="2" id="KW-0472">Membrane</keyword>
<organism evidence="3 4">
    <name type="scientific">Erythrobacter fulvus</name>
    <dbReference type="NCBI Taxonomy" id="2987523"/>
    <lineage>
        <taxon>Bacteria</taxon>
        <taxon>Pseudomonadati</taxon>
        <taxon>Pseudomonadota</taxon>
        <taxon>Alphaproteobacteria</taxon>
        <taxon>Sphingomonadales</taxon>
        <taxon>Erythrobacteraceae</taxon>
        <taxon>Erythrobacter/Porphyrobacter group</taxon>
        <taxon>Erythrobacter</taxon>
    </lineage>
</organism>
<evidence type="ECO:0000313" key="3">
    <source>
        <dbReference type="EMBL" id="MDC8753839.1"/>
    </source>
</evidence>
<feature type="transmembrane region" description="Helical" evidence="2">
    <location>
        <begin position="88"/>
        <end position="106"/>
    </location>
</feature>
<feature type="compositionally biased region" description="Polar residues" evidence="1">
    <location>
        <begin position="171"/>
        <end position="180"/>
    </location>
</feature>
<evidence type="ECO:0000256" key="2">
    <source>
        <dbReference type="SAM" id="Phobius"/>
    </source>
</evidence>
<keyword evidence="4" id="KW-1185">Reference proteome</keyword>